<dbReference type="Proteomes" id="UP000663828">
    <property type="component" value="Unassembled WGS sequence"/>
</dbReference>
<gene>
    <name evidence="8" type="ORF">XAT740_LOCUS17652</name>
</gene>
<keyword evidence="3" id="KW-0804">Transcription</keyword>
<evidence type="ECO:0000313" key="9">
    <source>
        <dbReference type="Proteomes" id="UP000663828"/>
    </source>
</evidence>
<organism evidence="8 9">
    <name type="scientific">Adineta ricciae</name>
    <name type="common">Rotifer</name>
    <dbReference type="NCBI Taxonomy" id="249248"/>
    <lineage>
        <taxon>Eukaryota</taxon>
        <taxon>Metazoa</taxon>
        <taxon>Spiralia</taxon>
        <taxon>Gnathifera</taxon>
        <taxon>Rotifera</taxon>
        <taxon>Eurotatoria</taxon>
        <taxon>Bdelloidea</taxon>
        <taxon>Adinetida</taxon>
        <taxon>Adinetidae</taxon>
        <taxon>Adineta</taxon>
    </lineage>
</organism>
<dbReference type="GO" id="GO:0000978">
    <property type="term" value="F:RNA polymerase II cis-regulatory region sequence-specific DNA binding"/>
    <property type="evidence" value="ECO:0007669"/>
    <property type="project" value="TreeGrafter"/>
</dbReference>
<proteinExistence type="predicted"/>
<dbReference type="Gene3D" id="1.10.10.10">
    <property type="entry name" value="Winged helix-like DNA-binding domain superfamily/Winged helix DNA-binding domain"/>
    <property type="match status" value="1"/>
</dbReference>
<evidence type="ECO:0000313" key="8">
    <source>
        <dbReference type="EMBL" id="CAF1087424.1"/>
    </source>
</evidence>
<evidence type="ECO:0000259" key="7">
    <source>
        <dbReference type="PROSITE" id="PS50039"/>
    </source>
</evidence>
<evidence type="ECO:0000256" key="1">
    <source>
        <dbReference type="ARBA" id="ARBA00023015"/>
    </source>
</evidence>
<dbReference type="PROSITE" id="PS00658">
    <property type="entry name" value="FORK_HEAD_2"/>
    <property type="match status" value="1"/>
</dbReference>
<evidence type="ECO:0000256" key="4">
    <source>
        <dbReference type="ARBA" id="ARBA00023242"/>
    </source>
</evidence>
<dbReference type="InterPro" id="IPR036388">
    <property type="entry name" value="WH-like_DNA-bd_sf"/>
</dbReference>
<reference evidence="8" key="1">
    <citation type="submission" date="2021-02" db="EMBL/GenBank/DDBJ databases">
        <authorList>
            <person name="Nowell W R."/>
        </authorList>
    </citation>
    <scope>NUCLEOTIDE SEQUENCE</scope>
</reference>
<feature type="compositionally biased region" description="Polar residues" evidence="6">
    <location>
        <begin position="223"/>
        <end position="232"/>
    </location>
</feature>
<accession>A0A814N1X9</accession>
<feature type="DNA-binding region" description="Fork-head" evidence="5">
    <location>
        <begin position="261"/>
        <end position="353"/>
    </location>
</feature>
<dbReference type="SUPFAM" id="SSF46785">
    <property type="entry name" value="Winged helix' DNA-binding domain"/>
    <property type="match status" value="1"/>
</dbReference>
<dbReference type="InterPro" id="IPR030456">
    <property type="entry name" value="TF_fork_head_CS_2"/>
</dbReference>
<feature type="region of interest" description="Disordered" evidence="6">
    <location>
        <begin position="204"/>
        <end position="232"/>
    </location>
</feature>
<evidence type="ECO:0000256" key="5">
    <source>
        <dbReference type="PROSITE-ProRule" id="PRU00089"/>
    </source>
</evidence>
<dbReference type="CDD" id="cd20024">
    <property type="entry name" value="FH_FOXJ2-like"/>
    <property type="match status" value="1"/>
</dbReference>
<dbReference type="InterPro" id="IPR036390">
    <property type="entry name" value="WH_DNA-bd_sf"/>
</dbReference>
<dbReference type="FunFam" id="1.10.10.10:FF:000135">
    <property type="entry name" value="forkhead box protein G1"/>
    <property type="match status" value="1"/>
</dbReference>
<dbReference type="InterPro" id="IPR001766">
    <property type="entry name" value="Fork_head_dom"/>
</dbReference>
<dbReference type="PROSITE" id="PS00657">
    <property type="entry name" value="FORK_HEAD_1"/>
    <property type="match status" value="1"/>
</dbReference>
<feature type="compositionally biased region" description="Polar residues" evidence="6">
    <location>
        <begin position="14"/>
        <end position="26"/>
    </location>
</feature>
<feature type="compositionally biased region" description="Low complexity" evidence="6">
    <location>
        <begin position="358"/>
        <end position="376"/>
    </location>
</feature>
<dbReference type="PRINTS" id="PR00053">
    <property type="entry name" value="FORKHEAD"/>
</dbReference>
<feature type="region of interest" description="Disordered" evidence="6">
    <location>
        <begin position="164"/>
        <end position="188"/>
    </location>
</feature>
<dbReference type="GO" id="GO:0000981">
    <property type="term" value="F:DNA-binding transcription factor activity, RNA polymerase II-specific"/>
    <property type="evidence" value="ECO:0007669"/>
    <property type="project" value="TreeGrafter"/>
</dbReference>
<dbReference type="InterPro" id="IPR018122">
    <property type="entry name" value="TF_fork_head_CS_1"/>
</dbReference>
<feature type="domain" description="Fork-head" evidence="7">
    <location>
        <begin position="261"/>
        <end position="353"/>
    </location>
</feature>
<dbReference type="SMART" id="SM00339">
    <property type="entry name" value="FH"/>
    <property type="match status" value="1"/>
</dbReference>
<comment type="caution">
    <text evidence="8">The sequence shown here is derived from an EMBL/GenBank/DDBJ whole genome shotgun (WGS) entry which is preliminary data.</text>
</comment>
<dbReference type="InterPro" id="IPR029264">
    <property type="entry name" value="ARF7EP_C"/>
</dbReference>
<name>A0A814N1X9_ADIRI</name>
<comment type="subcellular location">
    <subcellularLocation>
        <location evidence="5">Nucleus</location>
    </subcellularLocation>
</comment>
<keyword evidence="4 5" id="KW-0539">Nucleus</keyword>
<dbReference type="PROSITE" id="PS50039">
    <property type="entry name" value="FORK_HEAD_3"/>
    <property type="match status" value="1"/>
</dbReference>
<dbReference type="EMBL" id="CAJNOR010001157">
    <property type="protein sequence ID" value="CAF1087424.1"/>
    <property type="molecule type" value="Genomic_DNA"/>
</dbReference>
<sequence>MDDESHNIFDVLDSPSTNEVAQTTSKPAKMSSLRRSHIPLMNANNGSHSSTQRSSSKRKRRQTGRGNRVLQGLGFVNPGPKNLVNVANVPARRLKTRQPTAQDKPNSIKPLYDNSGLLLCDQTDRCDCNRSTCSGCFIPCTSCQSSKCGLECRNLRTRNITESQQKMLARKTASSKKKGTSRIANGVPLDSSLTSMDWLPKMQIGENSPSASSSTITTAVSSKQASPDSTSLPTTAFKVTHVQYKLEANDVELPTSTAHVKPPYSYVTLIRQAILSADMQRMTLNEIYQWILEAYPYFRTAPAKWKNSIRHNLSLNKCFKRLQRSSDDPGKGSYWTLDESDGSHSQVNSRRRRFDSMQPSHHLLSSSPHTHSSQSTGFYSNQSSMIYGDINSTSRQSSSADESETTISSAINTTLISWDDFNTDLSASFRHFRQQVFEVPTSSWVPLADTSSTNSPTTNPWNYDMLPSHESNTLFNSVKLASSGEINWSDVDVKPYCDDFRTNPTLQYQDRDKLLNLASSISSFFDYTGIANIAQNKISNESVVIDRSPIASNQSTSESTHNFSSLPIVVEEEAFDWDSITLFFGLILMEYRFFYPISKEQYENEWTQQIRLENRTDIYFVLQPSMNHPDTMHVDYGLKLRNAKKLELKKREQRFANGQESWTKTIHSFRSVSLDDMNSIIKILKKSNEMYLIERLTSIQPIIICYVSKIRNQEVKKHGLLEERTALHLRFIRLDNRTQIGSDLYFESVCIEQSSSRPIDSNIIGDLLRSYAHLHSIEPMGYPEFLFRQYQDLRFVQ</sequence>
<feature type="compositionally biased region" description="Low complexity" evidence="6">
    <location>
        <begin position="208"/>
        <end position="222"/>
    </location>
</feature>
<keyword evidence="1" id="KW-0805">Transcription regulation</keyword>
<evidence type="ECO:0000256" key="6">
    <source>
        <dbReference type="SAM" id="MobiDB-lite"/>
    </source>
</evidence>
<evidence type="ECO:0000256" key="2">
    <source>
        <dbReference type="ARBA" id="ARBA00023125"/>
    </source>
</evidence>
<protein>
    <recommendedName>
        <fullName evidence="7">Fork-head domain-containing protein</fullName>
    </recommendedName>
</protein>
<feature type="region of interest" description="Disordered" evidence="6">
    <location>
        <begin position="324"/>
        <end position="378"/>
    </location>
</feature>
<keyword evidence="9" id="KW-1185">Reference proteome</keyword>
<evidence type="ECO:0000256" key="3">
    <source>
        <dbReference type="ARBA" id="ARBA00023163"/>
    </source>
</evidence>
<dbReference type="InterPro" id="IPR045912">
    <property type="entry name" value="FOXJ2/3-like"/>
</dbReference>
<dbReference type="GO" id="GO:0005634">
    <property type="term" value="C:nucleus"/>
    <property type="evidence" value="ECO:0007669"/>
    <property type="project" value="UniProtKB-SubCell"/>
</dbReference>
<keyword evidence="2 5" id="KW-0238">DNA-binding</keyword>
<dbReference type="AlphaFoldDB" id="A0A814N1X9"/>
<dbReference type="Pfam" id="PF00250">
    <property type="entry name" value="Forkhead"/>
    <property type="match status" value="1"/>
</dbReference>
<dbReference type="Pfam" id="PF14949">
    <property type="entry name" value="ARF7EP_C"/>
    <property type="match status" value="1"/>
</dbReference>
<feature type="region of interest" description="Disordered" evidence="6">
    <location>
        <begin position="1"/>
        <end position="77"/>
    </location>
</feature>
<dbReference type="PANTHER" id="PTHR46078">
    <property type="entry name" value="FORKHEAD BOX PROTEIN J2 FAMILY MEMBER"/>
    <property type="match status" value="1"/>
</dbReference>
<dbReference type="PANTHER" id="PTHR46078:SF2">
    <property type="entry name" value="FORK-HEAD DOMAIN-CONTAINING PROTEIN"/>
    <property type="match status" value="1"/>
</dbReference>